<protein>
    <submittedName>
        <fullName evidence="2">Putative effector protein</fullName>
    </submittedName>
</protein>
<dbReference type="OrthoDB" id="3044029at2759"/>
<sequence>MRLALILASFFSLAATTVVAKEKNFVYAAHWSPKNKCEVKPNRIVSVNPNDPLDFCLILPLKPHVNIPDSETDNGAMTYCSGKAFSDPSQRRLPDKFFSHVDVRQGAGKNKKKYVQMTGCFRREKFGFNDDDEGGQYDNGSKGHPKCSKCVGFDHYVSLIEPAENRACLRCCEDPADCPTNMDTQGCEAVIPGNYFDCN</sequence>
<keyword evidence="1" id="KW-0732">Signal</keyword>
<reference evidence="2 3" key="1">
    <citation type="journal article" date="2019" name="Fungal Biol. Biotechnol.">
        <title>Draft genome sequence of fastidious pathogen Ceratobasidium theobromae, which causes vascular-streak dieback in Theobroma cacao.</title>
        <authorList>
            <person name="Ali S.S."/>
            <person name="Asman A."/>
            <person name="Shao J."/>
            <person name="Firmansyah A.P."/>
            <person name="Susilo A.W."/>
            <person name="Rosmana A."/>
            <person name="McMahon P."/>
            <person name="Junaid M."/>
            <person name="Guest D."/>
            <person name="Kheng T.Y."/>
            <person name="Meinhardt L.W."/>
            <person name="Bailey B.A."/>
        </authorList>
    </citation>
    <scope>NUCLEOTIDE SEQUENCE [LARGE SCALE GENOMIC DNA]</scope>
    <source>
        <strain evidence="2 3">CT2</strain>
    </source>
</reference>
<gene>
    <name evidence="2" type="ORF">CTheo_7265</name>
</gene>
<dbReference type="AlphaFoldDB" id="A0A5N5QC18"/>
<comment type="caution">
    <text evidence="2">The sequence shown here is derived from an EMBL/GenBank/DDBJ whole genome shotgun (WGS) entry which is preliminary data.</text>
</comment>
<dbReference type="EMBL" id="SSOP01000291">
    <property type="protein sequence ID" value="KAB5589295.1"/>
    <property type="molecule type" value="Genomic_DNA"/>
</dbReference>
<evidence type="ECO:0000313" key="3">
    <source>
        <dbReference type="Proteomes" id="UP000383932"/>
    </source>
</evidence>
<feature type="chain" id="PRO_5024458577" evidence="1">
    <location>
        <begin position="21"/>
        <end position="199"/>
    </location>
</feature>
<name>A0A5N5QC18_9AGAM</name>
<feature type="signal peptide" evidence="1">
    <location>
        <begin position="1"/>
        <end position="20"/>
    </location>
</feature>
<keyword evidence="3" id="KW-1185">Reference proteome</keyword>
<evidence type="ECO:0000256" key="1">
    <source>
        <dbReference type="SAM" id="SignalP"/>
    </source>
</evidence>
<accession>A0A5N5QC18</accession>
<proteinExistence type="predicted"/>
<evidence type="ECO:0000313" key="2">
    <source>
        <dbReference type="EMBL" id="KAB5589295.1"/>
    </source>
</evidence>
<organism evidence="2 3">
    <name type="scientific">Ceratobasidium theobromae</name>
    <dbReference type="NCBI Taxonomy" id="1582974"/>
    <lineage>
        <taxon>Eukaryota</taxon>
        <taxon>Fungi</taxon>
        <taxon>Dikarya</taxon>
        <taxon>Basidiomycota</taxon>
        <taxon>Agaricomycotina</taxon>
        <taxon>Agaricomycetes</taxon>
        <taxon>Cantharellales</taxon>
        <taxon>Ceratobasidiaceae</taxon>
        <taxon>Ceratobasidium</taxon>
    </lineage>
</organism>
<dbReference type="Proteomes" id="UP000383932">
    <property type="component" value="Unassembled WGS sequence"/>
</dbReference>